<dbReference type="AlphaFoldDB" id="A0A543JBH0"/>
<dbReference type="Proteomes" id="UP000316628">
    <property type="component" value="Unassembled WGS sequence"/>
</dbReference>
<proteinExistence type="predicted"/>
<sequence length="62" mass="6484">MIQLDGTAPWHKSSHSAGDVNCVEVALGTDAVGLRDSKAPEAGQFSVSADSFRALVRALKNT</sequence>
<evidence type="ECO:0000313" key="2">
    <source>
        <dbReference type="EMBL" id="TQM80144.1"/>
    </source>
</evidence>
<gene>
    <name evidence="2" type="ORF">FHX81_2467</name>
</gene>
<accession>A0A543JBH0</accession>
<feature type="domain" description="DUF397" evidence="1">
    <location>
        <begin position="8"/>
        <end position="60"/>
    </location>
</feature>
<dbReference type="InterPro" id="IPR007278">
    <property type="entry name" value="DUF397"/>
</dbReference>
<name>A0A543JBH0_9PSEU</name>
<protein>
    <submittedName>
        <fullName evidence="2">Uncharacterized protein DUF397</fullName>
    </submittedName>
</protein>
<dbReference type="OrthoDB" id="3430276at2"/>
<keyword evidence="3" id="KW-1185">Reference proteome</keyword>
<reference evidence="2 3" key="1">
    <citation type="submission" date="2019-06" db="EMBL/GenBank/DDBJ databases">
        <title>Sequencing the genomes of 1000 actinobacteria strains.</title>
        <authorList>
            <person name="Klenk H.-P."/>
        </authorList>
    </citation>
    <scope>NUCLEOTIDE SEQUENCE [LARGE SCALE GENOMIC DNA]</scope>
    <source>
        <strain evidence="2 3">DSM 45456</strain>
    </source>
</reference>
<dbReference type="RefSeq" id="WP_141977956.1">
    <property type="nucleotide sequence ID" value="NZ_VFPP01000001.1"/>
</dbReference>
<dbReference type="EMBL" id="VFPP01000001">
    <property type="protein sequence ID" value="TQM80144.1"/>
    <property type="molecule type" value="Genomic_DNA"/>
</dbReference>
<evidence type="ECO:0000313" key="3">
    <source>
        <dbReference type="Proteomes" id="UP000316628"/>
    </source>
</evidence>
<evidence type="ECO:0000259" key="1">
    <source>
        <dbReference type="Pfam" id="PF04149"/>
    </source>
</evidence>
<dbReference type="Pfam" id="PF04149">
    <property type="entry name" value="DUF397"/>
    <property type="match status" value="1"/>
</dbReference>
<organism evidence="2 3">
    <name type="scientific">Saccharothrix saharensis</name>
    <dbReference type="NCBI Taxonomy" id="571190"/>
    <lineage>
        <taxon>Bacteria</taxon>
        <taxon>Bacillati</taxon>
        <taxon>Actinomycetota</taxon>
        <taxon>Actinomycetes</taxon>
        <taxon>Pseudonocardiales</taxon>
        <taxon>Pseudonocardiaceae</taxon>
        <taxon>Saccharothrix</taxon>
    </lineage>
</organism>
<comment type="caution">
    <text evidence="2">The sequence shown here is derived from an EMBL/GenBank/DDBJ whole genome shotgun (WGS) entry which is preliminary data.</text>
</comment>